<dbReference type="GeneID" id="24269782"/>
<accession>A0A0D9QJH2</accession>
<organism evidence="1 2">
    <name type="scientific">Plasmodium fragile</name>
    <dbReference type="NCBI Taxonomy" id="5857"/>
    <lineage>
        <taxon>Eukaryota</taxon>
        <taxon>Sar</taxon>
        <taxon>Alveolata</taxon>
        <taxon>Apicomplexa</taxon>
        <taxon>Aconoidasida</taxon>
        <taxon>Haemosporida</taxon>
        <taxon>Plasmodiidae</taxon>
        <taxon>Plasmodium</taxon>
        <taxon>Plasmodium (Plasmodium)</taxon>
    </lineage>
</organism>
<sequence length="122" mass="12878">MKFLIFNDDTSEKGLAGGGKTTTSTGQRVGLCGCMLGRGVHTPGNNNACTGVAHCIDYLAVAAAPMCEPPPLNGVPTNNHTSLSSPQCHSSKMMYTHPVDDVFFFTLSMGAQRWESKGGRNA</sequence>
<reference evidence="1 2" key="1">
    <citation type="submission" date="2014-03" db="EMBL/GenBank/DDBJ databases">
        <title>The Genome Sequence of Plasmodium fragile nilgiri.</title>
        <authorList>
            <consortium name="The Broad Institute Genomics Platform"/>
            <consortium name="The Broad Institute Genome Sequencing Center for Infectious Disease"/>
            <person name="Neafsey D."/>
            <person name="Duraisingh M."/>
            <person name="Young S.K."/>
            <person name="Zeng Q."/>
            <person name="Gargeya S."/>
            <person name="Abouelleil A."/>
            <person name="Alvarado L."/>
            <person name="Chapman S.B."/>
            <person name="Gainer-Dewar J."/>
            <person name="Goldberg J."/>
            <person name="Griggs A."/>
            <person name="Gujja S."/>
            <person name="Hansen M."/>
            <person name="Howarth C."/>
            <person name="Imamovic A."/>
            <person name="Larimer J."/>
            <person name="Pearson M."/>
            <person name="Poon T.W."/>
            <person name="Priest M."/>
            <person name="Roberts A."/>
            <person name="Saif S."/>
            <person name="Shea T."/>
            <person name="Sykes S."/>
            <person name="Wortman J."/>
            <person name="Nusbaum C."/>
            <person name="Birren B."/>
        </authorList>
    </citation>
    <scope>NUCLEOTIDE SEQUENCE [LARGE SCALE GENOMIC DNA]</scope>
    <source>
        <strain evidence="2">nilgiri</strain>
    </source>
</reference>
<dbReference type="RefSeq" id="XP_012337501.1">
    <property type="nucleotide sequence ID" value="XM_012482078.1"/>
</dbReference>
<evidence type="ECO:0000313" key="1">
    <source>
        <dbReference type="EMBL" id="KJP85881.1"/>
    </source>
</evidence>
<evidence type="ECO:0000313" key="2">
    <source>
        <dbReference type="Proteomes" id="UP000054561"/>
    </source>
</evidence>
<proteinExistence type="predicted"/>
<gene>
    <name evidence="1" type="ORF">AK88_04468</name>
</gene>
<protein>
    <submittedName>
        <fullName evidence="1">Uncharacterized protein</fullName>
    </submittedName>
</protein>
<name>A0A0D9QJH2_PLAFR</name>
<dbReference type="Proteomes" id="UP000054561">
    <property type="component" value="Unassembled WGS sequence"/>
</dbReference>
<dbReference type="VEuPathDB" id="PlasmoDB:AK88_04468"/>
<dbReference type="AlphaFoldDB" id="A0A0D9QJH2"/>
<dbReference type="EMBL" id="KQ001708">
    <property type="protein sequence ID" value="KJP85881.1"/>
    <property type="molecule type" value="Genomic_DNA"/>
</dbReference>
<keyword evidence="2" id="KW-1185">Reference proteome</keyword>